<protein>
    <submittedName>
        <fullName evidence="1">Uncharacterized protein</fullName>
    </submittedName>
</protein>
<organism evidence="1 2">
    <name type="scientific">Trifolium medium</name>
    <dbReference type="NCBI Taxonomy" id="97028"/>
    <lineage>
        <taxon>Eukaryota</taxon>
        <taxon>Viridiplantae</taxon>
        <taxon>Streptophyta</taxon>
        <taxon>Embryophyta</taxon>
        <taxon>Tracheophyta</taxon>
        <taxon>Spermatophyta</taxon>
        <taxon>Magnoliopsida</taxon>
        <taxon>eudicotyledons</taxon>
        <taxon>Gunneridae</taxon>
        <taxon>Pentapetalae</taxon>
        <taxon>rosids</taxon>
        <taxon>fabids</taxon>
        <taxon>Fabales</taxon>
        <taxon>Fabaceae</taxon>
        <taxon>Papilionoideae</taxon>
        <taxon>50 kb inversion clade</taxon>
        <taxon>NPAAA clade</taxon>
        <taxon>Hologalegina</taxon>
        <taxon>IRL clade</taxon>
        <taxon>Trifolieae</taxon>
        <taxon>Trifolium</taxon>
    </lineage>
</organism>
<evidence type="ECO:0000313" key="1">
    <source>
        <dbReference type="EMBL" id="MCI49094.1"/>
    </source>
</evidence>
<feature type="non-terminal residue" evidence="1">
    <location>
        <position position="34"/>
    </location>
</feature>
<proteinExistence type="predicted"/>
<evidence type="ECO:0000313" key="2">
    <source>
        <dbReference type="Proteomes" id="UP000265520"/>
    </source>
</evidence>
<comment type="caution">
    <text evidence="1">The sequence shown here is derived from an EMBL/GenBank/DDBJ whole genome shotgun (WGS) entry which is preliminary data.</text>
</comment>
<keyword evidence="2" id="KW-1185">Reference proteome</keyword>
<dbReference type="AlphaFoldDB" id="A0A392SLL4"/>
<reference evidence="1 2" key="1">
    <citation type="journal article" date="2018" name="Front. Plant Sci.">
        <title>Red Clover (Trifolium pratense) and Zigzag Clover (T. medium) - A Picture of Genomic Similarities and Differences.</title>
        <authorList>
            <person name="Dluhosova J."/>
            <person name="Istvanek J."/>
            <person name="Nedelnik J."/>
            <person name="Repkova J."/>
        </authorList>
    </citation>
    <scope>NUCLEOTIDE SEQUENCE [LARGE SCALE GENOMIC DNA]</scope>
    <source>
        <strain evidence="2">cv. 10/8</strain>
        <tissue evidence="1">Leaf</tissue>
    </source>
</reference>
<sequence>MRKEGVVVDLWMAIPKEAVVDYIGDGDGDGDSRG</sequence>
<name>A0A392SLL4_9FABA</name>
<dbReference type="EMBL" id="LXQA010395847">
    <property type="protein sequence ID" value="MCI49094.1"/>
    <property type="molecule type" value="Genomic_DNA"/>
</dbReference>
<accession>A0A392SLL4</accession>
<dbReference type="Proteomes" id="UP000265520">
    <property type="component" value="Unassembled WGS sequence"/>
</dbReference>